<dbReference type="EMBL" id="JANUGX010000001">
    <property type="protein sequence ID" value="MCS0587804.1"/>
    <property type="molecule type" value="Genomic_DNA"/>
</dbReference>
<dbReference type="Proteomes" id="UP001205560">
    <property type="component" value="Unassembled WGS sequence"/>
</dbReference>
<evidence type="ECO:0000313" key="2">
    <source>
        <dbReference type="Proteomes" id="UP001205560"/>
    </source>
</evidence>
<proteinExistence type="predicted"/>
<accession>A0ABT2A0V4</accession>
<dbReference type="RefSeq" id="WP_258843637.1">
    <property type="nucleotide sequence ID" value="NZ_JANUGX010000001.1"/>
</dbReference>
<reference evidence="1 2" key="1">
    <citation type="submission" date="2022-08" db="EMBL/GenBank/DDBJ databases">
        <title>Reclassification of Massilia species as members of the genera Telluria, Duganella, Pseudoduganella, Mokoshia gen. nov. and Zemynaea gen. nov. using orthogonal and non-orthogonal genome-based approaches.</title>
        <authorList>
            <person name="Bowman J.P."/>
        </authorList>
    </citation>
    <scope>NUCLEOTIDE SEQUENCE [LARGE SCALE GENOMIC DNA]</scope>
    <source>
        <strain evidence="1 2">LMG 28164</strain>
    </source>
</reference>
<name>A0ABT2A0V4_9BURK</name>
<comment type="caution">
    <text evidence="1">The sequence shown here is derived from an EMBL/GenBank/DDBJ whole genome shotgun (WGS) entry which is preliminary data.</text>
</comment>
<keyword evidence="2" id="KW-1185">Reference proteome</keyword>
<gene>
    <name evidence="1" type="ORF">NX782_01130</name>
</gene>
<sequence length="47" mass="4852">MRRSLPSTRLRRLGPLVALALLVAAASLGLAHADTSLPAASQTSIVK</sequence>
<evidence type="ECO:0000313" key="1">
    <source>
        <dbReference type="EMBL" id="MCS0587804.1"/>
    </source>
</evidence>
<protein>
    <submittedName>
        <fullName evidence="1">Uncharacterized protein</fullName>
    </submittedName>
</protein>
<organism evidence="1 2">
    <name type="scientific">Massilia norwichensis</name>
    <dbReference type="NCBI Taxonomy" id="1442366"/>
    <lineage>
        <taxon>Bacteria</taxon>
        <taxon>Pseudomonadati</taxon>
        <taxon>Pseudomonadota</taxon>
        <taxon>Betaproteobacteria</taxon>
        <taxon>Burkholderiales</taxon>
        <taxon>Oxalobacteraceae</taxon>
        <taxon>Telluria group</taxon>
        <taxon>Massilia</taxon>
    </lineage>
</organism>